<sequence length="98" mass="11792">MNIIEKEQEEIISVTPPDNYHLININNLLRSAHENIFKVFFNFLTELWIMVNDPENPRITNKIENGKVLFKYELTSTEFEKMNREITQYNEDKMRQKG</sequence>
<reference evidence="1" key="1">
    <citation type="journal article" date="2014" name="Front. Microbiol.">
        <title>High frequency of phylogenetically diverse reductive dehalogenase-homologous genes in deep subseafloor sedimentary metagenomes.</title>
        <authorList>
            <person name="Kawai M."/>
            <person name="Futagami T."/>
            <person name="Toyoda A."/>
            <person name="Takaki Y."/>
            <person name="Nishi S."/>
            <person name="Hori S."/>
            <person name="Arai W."/>
            <person name="Tsubouchi T."/>
            <person name="Morono Y."/>
            <person name="Uchiyama I."/>
            <person name="Ito T."/>
            <person name="Fujiyama A."/>
            <person name="Inagaki F."/>
            <person name="Takami H."/>
        </authorList>
    </citation>
    <scope>NUCLEOTIDE SEQUENCE</scope>
    <source>
        <strain evidence="1">Expedition CK06-06</strain>
    </source>
</reference>
<feature type="non-terminal residue" evidence="1">
    <location>
        <position position="98"/>
    </location>
</feature>
<evidence type="ECO:0000313" key="1">
    <source>
        <dbReference type="EMBL" id="GAJ16380.1"/>
    </source>
</evidence>
<proteinExistence type="predicted"/>
<dbReference type="AlphaFoldDB" id="X1VXG4"/>
<protein>
    <submittedName>
        <fullName evidence="1">Uncharacterized protein</fullName>
    </submittedName>
</protein>
<dbReference type="EMBL" id="BARW01041378">
    <property type="protein sequence ID" value="GAJ16380.1"/>
    <property type="molecule type" value="Genomic_DNA"/>
</dbReference>
<comment type="caution">
    <text evidence="1">The sequence shown here is derived from an EMBL/GenBank/DDBJ whole genome shotgun (WGS) entry which is preliminary data.</text>
</comment>
<organism evidence="1">
    <name type="scientific">marine sediment metagenome</name>
    <dbReference type="NCBI Taxonomy" id="412755"/>
    <lineage>
        <taxon>unclassified sequences</taxon>
        <taxon>metagenomes</taxon>
        <taxon>ecological metagenomes</taxon>
    </lineage>
</organism>
<name>X1VXG4_9ZZZZ</name>
<accession>X1VXG4</accession>
<gene>
    <name evidence="1" type="ORF">S12H4_61997</name>
</gene>